<dbReference type="AlphaFoldDB" id="A0A506PHE6"/>
<reference evidence="2 3" key="1">
    <citation type="submission" date="2019-06" db="EMBL/GenBank/DDBJ databases">
        <title>Flavobacteriaceae Paucihalobacterium erythroidium CWB-1, complete genome.</title>
        <authorList>
            <person name="Wu S."/>
        </authorList>
    </citation>
    <scope>NUCLEOTIDE SEQUENCE [LARGE SCALE GENOMIC DNA]</scope>
    <source>
        <strain evidence="2 3">CWB-1</strain>
    </source>
</reference>
<dbReference type="SUPFAM" id="SSF55920">
    <property type="entry name" value="Creatinase/aminopeptidase"/>
    <property type="match status" value="1"/>
</dbReference>
<dbReference type="Pfam" id="PF00557">
    <property type="entry name" value="Peptidase_M24"/>
    <property type="match status" value="1"/>
</dbReference>
<dbReference type="OrthoDB" id="8418909at2"/>
<name>A0A506PHE6_9FLAO</name>
<keyword evidence="2" id="KW-0031">Aminopeptidase</keyword>
<proteinExistence type="predicted"/>
<keyword evidence="3" id="KW-1185">Reference proteome</keyword>
<keyword evidence="2" id="KW-0378">Hydrolase</keyword>
<dbReference type="CDD" id="cd01066">
    <property type="entry name" value="APP_MetAP"/>
    <property type="match status" value="1"/>
</dbReference>
<evidence type="ECO:0000313" key="3">
    <source>
        <dbReference type="Proteomes" id="UP000317332"/>
    </source>
</evidence>
<comment type="caution">
    <text evidence="2">The sequence shown here is derived from an EMBL/GenBank/DDBJ whole genome shotgun (WGS) entry which is preliminary data.</text>
</comment>
<dbReference type="Proteomes" id="UP000317332">
    <property type="component" value="Unassembled WGS sequence"/>
</dbReference>
<dbReference type="Gene3D" id="3.90.230.10">
    <property type="entry name" value="Creatinase/methionine aminopeptidase superfamily"/>
    <property type="match status" value="1"/>
</dbReference>
<dbReference type="InterPro" id="IPR000994">
    <property type="entry name" value="Pept_M24"/>
</dbReference>
<dbReference type="EMBL" id="VHIQ01000004">
    <property type="protein sequence ID" value="TPV33266.1"/>
    <property type="molecule type" value="Genomic_DNA"/>
</dbReference>
<keyword evidence="2" id="KW-0645">Protease</keyword>
<accession>A0A506PHE6</accession>
<evidence type="ECO:0000259" key="1">
    <source>
        <dbReference type="Pfam" id="PF00557"/>
    </source>
</evidence>
<protein>
    <submittedName>
        <fullName evidence="2">Aminopeptidase P family protein</fullName>
    </submittedName>
</protein>
<sequence>MTETLKNLIVAEKKATQLFSEIENKKIISAGKTEKQVNTEIFDLALEMFGIKKYWHKRIVRAGENTLRPYDDNPPDLIIQENDIVFLDFGPIFEDWEADFGRTFVIGNDPYKIKLKNDIETAWYEVKDWFEQQKELTASQFFHHITATANKYGWEYGGPIGGHLIGQFPHERIEPNSYLLYIHPENHNSMFALDKDGKKRHWILEIHFVDREKKIGGFFEQLLT</sequence>
<dbReference type="InterPro" id="IPR036005">
    <property type="entry name" value="Creatinase/aminopeptidase-like"/>
</dbReference>
<dbReference type="GO" id="GO:0004177">
    <property type="term" value="F:aminopeptidase activity"/>
    <property type="evidence" value="ECO:0007669"/>
    <property type="project" value="UniProtKB-KW"/>
</dbReference>
<evidence type="ECO:0000313" key="2">
    <source>
        <dbReference type="EMBL" id="TPV33266.1"/>
    </source>
</evidence>
<gene>
    <name evidence="2" type="ORF">FJ651_09230</name>
</gene>
<dbReference type="RefSeq" id="WP_140990228.1">
    <property type="nucleotide sequence ID" value="NZ_VHIQ01000004.1"/>
</dbReference>
<organism evidence="2 3">
    <name type="scientific">Paucihalobacter ruber</name>
    <dbReference type="NCBI Taxonomy" id="2567861"/>
    <lineage>
        <taxon>Bacteria</taxon>
        <taxon>Pseudomonadati</taxon>
        <taxon>Bacteroidota</taxon>
        <taxon>Flavobacteriia</taxon>
        <taxon>Flavobacteriales</taxon>
        <taxon>Flavobacteriaceae</taxon>
        <taxon>Paucihalobacter</taxon>
    </lineage>
</organism>
<feature type="domain" description="Peptidase M24" evidence="1">
    <location>
        <begin position="11"/>
        <end position="175"/>
    </location>
</feature>